<gene>
    <name evidence="4" type="ORF">FSB_LOCUS43664</name>
</gene>
<accession>A0A2N9HTW2</accession>
<dbReference type="GO" id="GO:0003676">
    <property type="term" value="F:nucleic acid binding"/>
    <property type="evidence" value="ECO:0007669"/>
    <property type="project" value="InterPro"/>
</dbReference>
<feature type="domain" description="CCHC-type" evidence="3">
    <location>
        <begin position="240"/>
        <end position="254"/>
    </location>
</feature>
<dbReference type="Gene3D" id="3.60.10.10">
    <property type="entry name" value="Endonuclease/exonuclease/phosphatase"/>
    <property type="match status" value="1"/>
</dbReference>
<dbReference type="GO" id="GO:0004523">
    <property type="term" value="F:RNA-DNA hybrid ribonuclease activity"/>
    <property type="evidence" value="ECO:0007669"/>
    <property type="project" value="InterPro"/>
</dbReference>
<dbReference type="InterPro" id="IPR001878">
    <property type="entry name" value="Znf_CCHC"/>
</dbReference>
<dbReference type="PROSITE" id="PS50158">
    <property type="entry name" value="ZF_CCHC"/>
    <property type="match status" value="1"/>
</dbReference>
<dbReference type="InterPro" id="IPR012337">
    <property type="entry name" value="RNaseH-like_sf"/>
</dbReference>
<dbReference type="Pfam" id="PF00078">
    <property type="entry name" value="RVT_1"/>
    <property type="match status" value="1"/>
</dbReference>
<evidence type="ECO:0000259" key="3">
    <source>
        <dbReference type="PROSITE" id="PS50158"/>
    </source>
</evidence>
<keyword evidence="1" id="KW-0862">Zinc</keyword>
<reference evidence="4" key="1">
    <citation type="submission" date="2018-02" db="EMBL/GenBank/DDBJ databases">
        <authorList>
            <person name="Cohen D.B."/>
            <person name="Kent A.D."/>
        </authorList>
    </citation>
    <scope>NUCLEOTIDE SEQUENCE</scope>
</reference>
<feature type="region of interest" description="Disordered" evidence="2">
    <location>
        <begin position="300"/>
        <end position="326"/>
    </location>
</feature>
<dbReference type="InterPro" id="IPR005135">
    <property type="entry name" value="Endo/exonuclease/phosphatase"/>
</dbReference>
<proteinExistence type="predicted"/>
<dbReference type="Pfam" id="PF14111">
    <property type="entry name" value="DUF4283"/>
    <property type="match status" value="1"/>
</dbReference>
<dbReference type="Pfam" id="PF13456">
    <property type="entry name" value="RVT_3"/>
    <property type="match status" value="1"/>
</dbReference>
<keyword evidence="1" id="KW-0863">Zinc-finger</keyword>
<dbReference type="Gene3D" id="3.30.420.10">
    <property type="entry name" value="Ribonuclease H-like superfamily/Ribonuclease H"/>
    <property type="match status" value="1"/>
</dbReference>
<dbReference type="Pfam" id="PF03372">
    <property type="entry name" value="Exo_endo_phos"/>
    <property type="match status" value="1"/>
</dbReference>
<feature type="region of interest" description="Disordered" evidence="2">
    <location>
        <begin position="1"/>
        <end position="35"/>
    </location>
</feature>
<name>A0A2N9HTW2_FAGSY</name>
<dbReference type="InterPro" id="IPR036691">
    <property type="entry name" value="Endo/exonu/phosph_ase_sf"/>
</dbReference>
<keyword evidence="1" id="KW-0479">Metal-binding</keyword>
<dbReference type="PANTHER" id="PTHR35218">
    <property type="entry name" value="RNASE H DOMAIN-CONTAINING PROTEIN"/>
    <property type="match status" value="1"/>
</dbReference>
<feature type="compositionally biased region" description="Low complexity" evidence="2">
    <location>
        <begin position="1"/>
        <end position="18"/>
    </location>
</feature>
<sequence length="1565" mass="177598">MTENNSSENNSPENTAEEQNLLERSTKKQKGGFASFIPQRQLRSYKGSIIQLECNWDNHANPNQIPDSNEVESDMEDDSDDQIPVILLSKEEKIRIQAPWRSALIIKAFGKSIGFKFMDFKIRSLWKPRGDMQCIDLGLNFFLVCFRLSEDYWLVVNDGPWFIRQQFLTIRRWSPGFHPSEAKITTTAIWTRLPELLVELYDIGILNRIGNQLGTLLKIDASTVDGERGRFARLCISAICFHCGCVGHKAPNCPLNLPPTSVPVHASTTTPPIPPQPEKEEKGFGEWMLVTRKKFAGLKVKPKSNLPTTSDNAQNPSHSDSVKGKGQRVEIKFRYDQNRADLAIVSPVISLTEGIPPLWKEPRAVIRGLPPHENPVEGTLTTSELSDTEVLENLTTFLAMESSLLHLPFLARETNLSVIEVHQRVQSFRLSMDRFRVSPNQLISYRVLLNPQVRASVELFRDYRRRDSFWRRGAGNPNFRRNFAELMRSHHPTIVVLMETRISGQRAVDVSTALGFDRVIRSDAEGFSGGIWLLWDSGSVTLDILQVNNQAIHATVQVHHSNLPWLFTAIYANPRFATRLSLWEHLTSFANSHNLPWMLAGDFNEILASNEKFSASLASQRRISCFHNCLDKCNLLDLGFNGPRFTWTNKRQNGLVMKRLDRILCNPASKHSFEEANVIHLPRVASDHSPILINTDPILHSFGTRPFRLETIWFNDPSFPNLVHDSWTKFPQNVPLTIHDFTNKVTTWNQQVFGNIFHRKKRLLARLNGIQKALSFRPCPTLSELEKELTLQYQNILHLEEEFWRLKSRVQCTNFGDRNTSFFHLSTICRRHRSRIWCLKNSEGSWCHSTSDIKNLLRNHFVNLYTSEENSTPILDSNPNLFSSLSANTCSILAIPPTRADIEVAIQSFKLLKAPGPDGFHPIFFQKFWNIIRDSITDFIQGIFTEKKIPPNLNSTLICLIPKVSNPETPFLNDIIHPFQASFILGRKASNNVIMVQEIIHSMSLSRSKIGYMAVKIDLEKAYDRLEWSFIHLTLQFFKFPSDWIDLIMSCISSTTLSILVNGERLTDFAPSRGIRQGDPLSPYLFIICKEYLAWLIQVEVEDGNWIGVKPARTGPTFTHLFFADNLVLFAKANSKSCQAITRALGKFCPISGQEGRCTLINSITSAIPTHIMQCCLLPTTVLKELEKLNRNFLWGDTIEKKKVHLLNWKTVTQAKEDGGLGIKRSKSQNLALLASRTWKLQSSSDEVWAKLLKSKYPDTHSIHCRKSIVHKGLCMALGVCDKGKGWDCPRVSPIWQNIGIPTLPDSFSSSNLAYWMQSCSNSHLPTSHHSVLLFKDIFPILCWSIWTAHNKTAFEGVEFNQVAISQRLSSLAIELKFSLPQKVDKPPKETILIGWKPPPPGFLKLNTDGSALANPGPANASGLICDTNGKWIRDFSRYIGTTNSFAAELWGLRDGLELARKLDITKLVVEVDAKAVVDIILSDNTLILDSHPYSALIHDCRYMFQSFEEASLHHIHREGNFCADLLSKVRRITDPVFSEFISPPSFVVSQLLADIWGISYPRTL</sequence>
<dbReference type="EMBL" id="OIVN01004157">
    <property type="protein sequence ID" value="SPD15782.1"/>
    <property type="molecule type" value="Genomic_DNA"/>
</dbReference>
<dbReference type="InterPro" id="IPR025558">
    <property type="entry name" value="DUF4283"/>
</dbReference>
<evidence type="ECO:0000256" key="2">
    <source>
        <dbReference type="SAM" id="MobiDB-lite"/>
    </source>
</evidence>
<dbReference type="PANTHER" id="PTHR35218:SF9">
    <property type="entry name" value="ENDONUCLEASE_EXONUCLEASE_PHOSPHATASE DOMAIN-CONTAINING PROTEIN"/>
    <property type="match status" value="1"/>
</dbReference>
<feature type="compositionally biased region" description="Polar residues" evidence="2">
    <location>
        <begin position="305"/>
        <end position="319"/>
    </location>
</feature>
<dbReference type="SUPFAM" id="SSF56672">
    <property type="entry name" value="DNA/RNA polymerases"/>
    <property type="match status" value="1"/>
</dbReference>
<protein>
    <recommendedName>
        <fullName evidence="3">CCHC-type domain-containing protein</fullName>
    </recommendedName>
</protein>
<evidence type="ECO:0000313" key="4">
    <source>
        <dbReference type="EMBL" id="SPD15782.1"/>
    </source>
</evidence>
<evidence type="ECO:0000256" key="1">
    <source>
        <dbReference type="PROSITE-ProRule" id="PRU00047"/>
    </source>
</evidence>
<dbReference type="GO" id="GO:0008270">
    <property type="term" value="F:zinc ion binding"/>
    <property type="evidence" value="ECO:0007669"/>
    <property type="project" value="UniProtKB-KW"/>
</dbReference>
<dbReference type="CDD" id="cd06222">
    <property type="entry name" value="RNase_H_like"/>
    <property type="match status" value="1"/>
</dbReference>
<dbReference type="InterPro" id="IPR000477">
    <property type="entry name" value="RT_dom"/>
</dbReference>
<dbReference type="SUPFAM" id="SSF53098">
    <property type="entry name" value="Ribonuclease H-like"/>
    <property type="match status" value="1"/>
</dbReference>
<dbReference type="InterPro" id="IPR044730">
    <property type="entry name" value="RNase_H-like_dom_plant"/>
</dbReference>
<organism evidence="4">
    <name type="scientific">Fagus sylvatica</name>
    <name type="common">Beechnut</name>
    <dbReference type="NCBI Taxonomy" id="28930"/>
    <lineage>
        <taxon>Eukaryota</taxon>
        <taxon>Viridiplantae</taxon>
        <taxon>Streptophyta</taxon>
        <taxon>Embryophyta</taxon>
        <taxon>Tracheophyta</taxon>
        <taxon>Spermatophyta</taxon>
        <taxon>Magnoliopsida</taxon>
        <taxon>eudicotyledons</taxon>
        <taxon>Gunneridae</taxon>
        <taxon>Pentapetalae</taxon>
        <taxon>rosids</taxon>
        <taxon>fabids</taxon>
        <taxon>Fagales</taxon>
        <taxon>Fagaceae</taxon>
        <taxon>Fagus</taxon>
    </lineage>
</organism>
<dbReference type="InterPro" id="IPR043502">
    <property type="entry name" value="DNA/RNA_pol_sf"/>
</dbReference>
<dbReference type="InterPro" id="IPR036397">
    <property type="entry name" value="RNaseH_sf"/>
</dbReference>
<dbReference type="SUPFAM" id="SSF56219">
    <property type="entry name" value="DNase I-like"/>
    <property type="match status" value="1"/>
</dbReference>
<dbReference type="InterPro" id="IPR002156">
    <property type="entry name" value="RNaseH_domain"/>
</dbReference>